<dbReference type="Proteomes" id="UP000818624">
    <property type="component" value="Chromosome 1"/>
</dbReference>
<evidence type="ECO:0000313" key="1">
    <source>
        <dbReference type="EMBL" id="WFD46092.1"/>
    </source>
</evidence>
<evidence type="ECO:0000313" key="2">
    <source>
        <dbReference type="Proteomes" id="UP000818624"/>
    </source>
</evidence>
<reference evidence="1 2" key="1">
    <citation type="journal article" date="2020" name="Elife">
        <title>Loss of centromere function drives karyotype evolution in closely related Malassezia species.</title>
        <authorList>
            <person name="Sankaranarayanan S.R."/>
            <person name="Ianiri G."/>
            <person name="Coelho M.A."/>
            <person name="Reza M.H."/>
            <person name="Thimmappa B.C."/>
            <person name="Ganguly P."/>
            <person name="Vadnala R.N."/>
            <person name="Sun S."/>
            <person name="Siddharthan R."/>
            <person name="Tellgren-Roth C."/>
            <person name="Dawson T.L."/>
            <person name="Heitman J."/>
            <person name="Sanyal K."/>
        </authorList>
    </citation>
    <scope>NUCLEOTIDE SEQUENCE [LARGE SCALE GENOMIC DNA]</scope>
    <source>
        <strain evidence="1">CBS14141</strain>
    </source>
</reference>
<protein>
    <recommendedName>
        <fullName evidence="3">SAP domain-containing protein</fullName>
    </recommendedName>
</protein>
<name>A0ABY8EKE3_MALFU</name>
<gene>
    <name evidence="1" type="ORF">GLX27_000721</name>
</gene>
<proteinExistence type="predicted"/>
<dbReference type="EMBL" id="CP046234">
    <property type="protein sequence ID" value="WFD46092.1"/>
    <property type="molecule type" value="Genomic_DNA"/>
</dbReference>
<organism evidence="1 2">
    <name type="scientific">Malassezia furfur</name>
    <name type="common">Pityriasis versicolor infection agent</name>
    <name type="synonym">Pityrosporum furfur</name>
    <dbReference type="NCBI Taxonomy" id="55194"/>
    <lineage>
        <taxon>Eukaryota</taxon>
        <taxon>Fungi</taxon>
        <taxon>Dikarya</taxon>
        <taxon>Basidiomycota</taxon>
        <taxon>Ustilaginomycotina</taxon>
        <taxon>Malasseziomycetes</taxon>
        <taxon>Malasseziales</taxon>
        <taxon>Malasseziaceae</taxon>
        <taxon>Malassezia</taxon>
    </lineage>
</organism>
<sequence length="557" mass="61829">MQRALQVPRRTFHWARLARDAERLGGEAAANADSEPTLEALDALRPKSPPRSRASNAQVARTAWDTTFKRLQVSFTRPQLYRLSKEANLKNIKTSLTKSDLVRAILQQRFALHDPNAASAASALFLPLELSEVFLLATHGHEMLRIAQNTLASFSIEKQNGETGAVIRGSDDAIAGVRDWVQSFRRHIHKTEVTLPFDASLGLLLRISEVSGCYIERHGASAKFRFLDVSAAHTASVLLEQSAIKDTTKQLVCFGVSGDRLNAVPFAPGSLSCVDDAFAMQGEHVRYMAPTDAAIELQLDHHQWDQLQDMAQPVPLPDWLLEKEWEQRLEVAFGHAVYPADAAQTSAVESLDIPRFLPSFPPSCMDEPTRLGPYEPDHKSESSFVRLYYRGHQASRPVDLVVSLKKSNKKLTFHGAEWITTTAAQILCPAAPVDARAIIKHAAPASPRALRKTALDIYLQSIHAWGEEPYPGADGLSPDPNPMHAPLPPRQIGAELGDGELLELTLWRTEVLDQSRTEFFLEEHEEPTFALYQNATKTDAMDEFARTVSVRHLANPD</sequence>
<evidence type="ECO:0008006" key="3">
    <source>
        <dbReference type="Google" id="ProtNLM"/>
    </source>
</evidence>
<keyword evidence="2" id="KW-1185">Reference proteome</keyword>
<accession>A0ABY8EKE3</accession>